<evidence type="ECO:0000256" key="2">
    <source>
        <dbReference type="ARBA" id="ARBA00009409"/>
    </source>
</evidence>
<dbReference type="SUPFAM" id="SSF46946">
    <property type="entry name" value="S13-like H2TH domain"/>
    <property type="match status" value="1"/>
</dbReference>
<keyword evidence="4 15" id="KW-0479">Metal-binding</keyword>
<comment type="similarity">
    <text evidence="2 15">Belongs to the FPG family.</text>
</comment>
<dbReference type="EC" id="3.2.2.23" evidence="15"/>
<dbReference type="PROSITE" id="PS51068">
    <property type="entry name" value="FPG_CAT"/>
    <property type="match status" value="1"/>
</dbReference>
<evidence type="ECO:0000256" key="14">
    <source>
        <dbReference type="ARBA" id="ARBA00044632"/>
    </source>
</evidence>
<dbReference type="Pfam" id="PF06831">
    <property type="entry name" value="H2TH"/>
    <property type="match status" value="1"/>
</dbReference>
<evidence type="ECO:0000256" key="15">
    <source>
        <dbReference type="HAMAP-Rule" id="MF_00103"/>
    </source>
</evidence>
<comment type="subunit">
    <text evidence="3 15">Monomer.</text>
</comment>
<keyword evidence="13 15" id="KW-0326">Glycosidase</keyword>
<keyword evidence="12 15" id="KW-0511">Multifunctional enzyme</keyword>
<dbReference type="EMBL" id="CP014163">
    <property type="protein sequence ID" value="AMB99609.1"/>
    <property type="molecule type" value="Genomic_DNA"/>
</dbReference>
<dbReference type="SMART" id="SM00898">
    <property type="entry name" value="Fapy_DNA_glyco"/>
    <property type="match status" value="1"/>
</dbReference>
<dbReference type="PANTHER" id="PTHR22993:SF9">
    <property type="entry name" value="FORMAMIDOPYRIMIDINE-DNA GLYCOSYLASE"/>
    <property type="match status" value="1"/>
</dbReference>
<dbReference type="InterPro" id="IPR035937">
    <property type="entry name" value="FPG_N"/>
</dbReference>
<proteinExistence type="inferred from homology"/>
<keyword evidence="9 15" id="KW-0238">DNA-binding</keyword>
<evidence type="ECO:0000256" key="4">
    <source>
        <dbReference type="ARBA" id="ARBA00022723"/>
    </source>
</evidence>
<dbReference type="STRING" id="128944.AWM75_06265"/>
<dbReference type="KEGG" id="auh:AWM75_06265"/>
<evidence type="ECO:0000256" key="3">
    <source>
        <dbReference type="ARBA" id="ARBA00011245"/>
    </source>
</evidence>
<evidence type="ECO:0000256" key="11">
    <source>
        <dbReference type="ARBA" id="ARBA00023239"/>
    </source>
</evidence>
<dbReference type="PROSITE" id="PS01242">
    <property type="entry name" value="ZF_FPG_1"/>
    <property type="match status" value="1"/>
</dbReference>
<gene>
    <name evidence="15" type="primary">mutM</name>
    <name evidence="15" type="synonym">fpg</name>
    <name evidence="16" type="ORF">AWM75_06265</name>
</gene>
<keyword evidence="10 15" id="KW-0234">DNA repair</keyword>
<feature type="active site" description="Proton donor; for delta-elimination activity" evidence="15">
    <location>
        <position position="262"/>
    </location>
</feature>
<keyword evidence="6 15" id="KW-0863">Zinc-finger</keyword>
<dbReference type="GO" id="GO:0008270">
    <property type="term" value="F:zinc ion binding"/>
    <property type="evidence" value="ECO:0007669"/>
    <property type="project" value="UniProtKB-UniRule"/>
</dbReference>
<reference evidence="16 17" key="1">
    <citation type="journal article" date="2016" name="Genome Announc.">
        <title>Complete Genome Sequences of Aerococcus christensenii CCUG 28831T, Aerococcus sanguinicola CCUG 43001T, Aerococcus urinae CCUG 36881T, Aerococcus urinaeequi CCUG 28094T, Aerococcus urinaehominis CCUG 42038 BT, and Aerococcus viridans CCUG 4311T.</title>
        <authorList>
            <person name="Carkaci D."/>
            <person name="Dargis R."/>
            <person name="Nielsen X.C."/>
            <person name="Skovgaard O."/>
            <person name="Fuursted K."/>
            <person name="Christensen J.J."/>
        </authorList>
    </citation>
    <scope>NUCLEOTIDE SEQUENCE [LARGE SCALE GENOMIC DNA]</scope>
    <source>
        <strain evidence="16 17">CCUG42038B</strain>
    </source>
</reference>
<comment type="catalytic activity">
    <reaction evidence="1 15">
        <text>Hydrolysis of DNA containing ring-opened 7-methylguanine residues, releasing 2,6-diamino-4-hydroxy-5-(N-methyl)formamidopyrimidine.</text>
        <dbReference type="EC" id="3.2.2.23"/>
    </reaction>
</comment>
<comment type="caution">
    <text evidence="15">Lacks conserved residue(s) required for the propagation of feature annotation.</text>
</comment>
<dbReference type="CDD" id="cd08966">
    <property type="entry name" value="EcFpg-like_N"/>
    <property type="match status" value="1"/>
</dbReference>
<dbReference type="FunFam" id="1.10.8.50:FF:000003">
    <property type="entry name" value="Formamidopyrimidine-DNA glycosylase"/>
    <property type="match status" value="1"/>
</dbReference>
<comment type="function">
    <text evidence="15">Involved in base excision repair of DNA damaged by oxidation or by mutagenic agents. Acts as DNA glycosylase that recognizes and removes damaged bases. Has a preference for oxidized purines, such as 7,8-dihydro-8-oxoguanine (8-oxoG). Has AP (apurinic/apyrimidinic) lyase activity and introduces nicks in the DNA strand. Cleaves the DNA backbone by beta-delta elimination to generate a single-strand break at the site of the removed base with both 3'- and 5'-phosphates.</text>
</comment>
<dbReference type="OrthoDB" id="9800855at2"/>
<evidence type="ECO:0000313" key="16">
    <source>
        <dbReference type="EMBL" id="AMB99609.1"/>
    </source>
</evidence>
<keyword evidence="7 15" id="KW-0378">Hydrolase</keyword>
<dbReference type="InterPro" id="IPR000214">
    <property type="entry name" value="Znf_DNA_glyclase/AP_lyase"/>
</dbReference>
<dbReference type="Gene3D" id="3.20.190.10">
    <property type="entry name" value="MutM-like, N-terminal"/>
    <property type="match status" value="1"/>
</dbReference>
<dbReference type="AlphaFoldDB" id="A0A120IAZ0"/>
<evidence type="ECO:0000256" key="6">
    <source>
        <dbReference type="ARBA" id="ARBA00022771"/>
    </source>
</evidence>
<evidence type="ECO:0000256" key="5">
    <source>
        <dbReference type="ARBA" id="ARBA00022763"/>
    </source>
</evidence>
<dbReference type="PROSITE" id="PS51066">
    <property type="entry name" value="ZF_FPG_2"/>
    <property type="match status" value="1"/>
</dbReference>
<name>A0A120IAZ0_9LACT</name>
<feature type="binding site" evidence="15">
    <location>
        <position position="112"/>
    </location>
    <ligand>
        <name>DNA</name>
        <dbReference type="ChEBI" id="CHEBI:16991"/>
    </ligand>
</feature>
<dbReference type="HAMAP" id="MF_00103">
    <property type="entry name" value="Fapy_DNA_glycosyl"/>
    <property type="match status" value="1"/>
</dbReference>
<organism evidence="16 17">
    <name type="scientific">Aerococcus urinaehominis</name>
    <dbReference type="NCBI Taxonomy" id="128944"/>
    <lineage>
        <taxon>Bacteria</taxon>
        <taxon>Bacillati</taxon>
        <taxon>Bacillota</taxon>
        <taxon>Bacilli</taxon>
        <taxon>Lactobacillales</taxon>
        <taxon>Aerococcaceae</taxon>
        <taxon>Aerococcus</taxon>
    </lineage>
</organism>
<feature type="active site" description="Proton donor; for beta-elimination activity" evidence="15">
    <location>
        <position position="60"/>
    </location>
</feature>
<feature type="active site" description="Schiff-base intermediate with DNA" evidence="15">
    <location>
        <position position="2"/>
    </location>
</feature>
<dbReference type="GO" id="GO:0003684">
    <property type="term" value="F:damaged DNA binding"/>
    <property type="evidence" value="ECO:0007669"/>
    <property type="project" value="InterPro"/>
</dbReference>
<keyword evidence="11 15" id="KW-0456">Lyase</keyword>
<dbReference type="Gene3D" id="1.10.8.50">
    <property type="match status" value="1"/>
</dbReference>
<dbReference type="SUPFAM" id="SSF81624">
    <property type="entry name" value="N-terminal domain of MutM-like DNA repair proteins"/>
    <property type="match status" value="1"/>
</dbReference>
<sequence length="278" mass="31340">MPELPEVETVRRGLVATAIGAKVVDVHVRWPKIIQDPMEIGDFSQIMPGQSLQAVERRGKYLIFIWNNYIWLSHLRMEGKYFVVPSDQDLDKHDHVILALDDGRDLRYNDVRKFGRIQIWPLNQKENAIAQLGLGPEPEDLDANYLYQRLQATNRMIKPVLLDQKILAGLGNIYADEVLFLAKINPQRPASSLSQEEVAKLTSHIKALLAQAVAAGGTTIRTYTDSFGQSGHFQFDLNVYGRQGLNCPCCGHKIEKIKLAQRGTHFCPNCQPIPVEGE</sequence>
<evidence type="ECO:0000256" key="7">
    <source>
        <dbReference type="ARBA" id="ARBA00022801"/>
    </source>
</evidence>
<dbReference type="NCBIfam" id="NF002211">
    <property type="entry name" value="PRK01103.1"/>
    <property type="match status" value="1"/>
</dbReference>
<dbReference type="NCBIfam" id="TIGR00577">
    <property type="entry name" value="fpg"/>
    <property type="match status" value="1"/>
</dbReference>
<evidence type="ECO:0000256" key="9">
    <source>
        <dbReference type="ARBA" id="ARBA00023125"/>
    </source>
</evidence>
<comment type="cofactor">
    <cofactor evidence="15">
        <name>Zn(2+)</name>
        <dbReference type="ChEBI" id="CHEBI:29105"/>
    </cofactor>
    <text evidence="15">Binds 1 zinc ion per subunit.</text>
</comment>
<dbReference type="InterPro" id="IPR015886">
    <property type="entry name" value="H2TH_FPG"/>
</dbReference>
<reference evidence="17" key="2">
    <citation type="submission" date="2016-01" db="EMBL/GenBank/DDBJ databases">
        <title>Six Aerococcus type strain genome sequencing and assembly using PacBio and Illumina Hiseq.</title>
        <authorList>
            <person name="Carkaci D."/>
            <person name="Dargis R."/>
            <person name="Nielsen X.C."/>
            <person name="Skovgaard O."/>
            <person name="Fuursted K."/>
            <person name="Christensen J.J."/>
        </authorList>
    </citation>
    <scope>NUCLEOTIDE SEQUENCE [LARGE SCALE GENOMIC DNA]</scope>
    <source>
        <strain evidence="17">CCUG42038B</strain>
    </source>
</reference>
<comment type="catalytic activity">
    <reaction evidence="14 15">
        <text>2'-deoxyribonucleotide-(2'-deoxyribose 5'-phosphate)-2'-deoxyribonucleotide-DNA = a 3'-end 2'-deoxyribonucleotide-(2,3-dehydro-2,3-deoxyribose 5'-phosphate)-DNA + a 5'-end 5'-phospho-2'-deoxyribonucleoside-DNA + H(+)</text>
        <dbReference type="Rhea" id="RHEA:66592"/>
        <dbReference type="Rhea" id="RHEA-COMP:13180"/>
        <dbReference type="Rhea" id="RHEA-COMP:16897"/>
        <dbReference type="Rhea" id="RHEA-COMP:17067"/>
        <dbReference type="ChEBI" id="CHEBI:15378"/>
        <dbReference type="ChEBI" id="CHEBI:136412"/>
        <dbReference type="ChEBI" id="CHEBI:157695"/>
        <dbReference type="ChEBI" id="CHEBI:167181"/>
        <dbReference type="EC" id="4.2.99.18"/>
    </reaction>
</comment>
<evidence type="ECO:0000256" key="13">
    <source>
        <dbReference type="ARBA" id="ARBA00023295"/>
    </source>
</evidence>
<feature type="binding site" evidence="15">
    <location>
        <position position="93"/>
    </location>
    <ligand>
        <name>DNA</name>
        <dbReference type="ChEBI" id="CHEBI:16991"/>
    </ligand>
</feature>
<dbReference type="GO" id="GO:0003690">
    <property type="term" value="F:double-stranded DNA binding"/>
    <property type="evidence" value="ECO:0007669"/>
    <property type="project" value="UniProtKB-ARBA"/>
</dbReference>
<dbReference type="PANTHER" id="PTHR22993">
    <property type="entry name" value="FORMAMIDOPYRIMIDINE-DNA GLYCOSYLASE"/>
    <property type="match status" value="1"/>
</dbReference>
<evidence type="ECO:0000256" key="1">
    <source>
        <dbReference type="ARBA" id="ARBA00001668"/>
    </source>
</evidence>
<protein>
    <recommendedName>
        <fullName evidence="15">Formamidopyrimidine-DNA glycosylase</fullName>
        <shortName evidence="15">Fapy-DNA glycosylase</shortName>
        <ecNumber evidence="15">3.2.2.23</ecNumber>
    </recommendedName>
    <alternativeName>
        <fullName evidence="15">DNA-(apurinic or apyrimidinic site) lyase MutM</fullName>
        <shortName evidence="15">AP lyase MutM</shortName>
        <ecNumber evidence="15">4.2.99.18</ecNumber>
    </alternativeName>
</protein>
<dbReference type="GO" id="GO:0034039">
    <property type="term" value="F:8-oxo-7,8-dihydroguanine DNA N-glycosylase activity"/>
    <property type="evidence" value="ECO:0007669"/>
    <property type="project" value="TreeGrafter"/>
</dbReference>
<dbReference type="SMART" id="SM01232">
    <property type="entry name" value="H2TH"/>
    <property type="match status" value="1"/>
</dbReference>
<keyword evidence="8 15" id="KW-0862">Zinc</keyword>
<keyword evidence="5 15" id="KW-0227">DNA damage</keyword>
<feature type="active site" description="Proton donor" evidence="15">
    <location>
        <position position="3"/>
    </location>
</feature>
<dbReference type="InterPro" id="IPR012319">
    <property type="entry name" value="FPG_cat"/>
</dbReference>
<dbReference type="InterPro" id="IPR010979">
    <property type="entry name" value="Ribosomal_uS13-like_H2TH"/>
</dbReference>
<dbReference type="Pfam" id="PF06827">
    <property type="entry name" value="zf-FPG_IleRS"/>
    <property type="match status" value="1"/>
</dbReference>
<keyword evidence="17" id="KW-1185">Reference proteome</keyword>
<dbReference type="EC" id="4.2.99.18" evidence="15"/>
<evidence type="ECO:0000313" key="17">
    <source>
        <dbReference type="Proteomes" id="UP000062260"/>
    </source>
</evidence>
<dbReference type="InterPro" id="IPR015887">
    <property type="entry name" value="DNA_glyclase_Znf_dom_DNA_BS"/>
</dbReference>
<dbReference type="InterPro" id="IPR010663">
    <property type="entry name" value="Znf_FPG/IleRS"/>
</dbReference>
<dbReference type="Proteomes" id="UP000062260">
    <property type="component" value="Chromosome"/>
</dbReference>
<evidence type="ECO:0000256" key="10">
    <source>
        <dbReference type="ARBA" id="ARBA00023204"/>
    </source>
</evidence>
<dbReference type="InterPro" id="IPR020629">
    <property type="entry name" value="FPG_Glyclase"/>
</dbReference>
<dbReference type="GO" id="GO:0006284">
    <property type="term" value="P:base-excision repair"/>
    <property type="evidence" value="ECO:0007669"/>
    <property type="project" value="InterPro"/>
</dbReference>
<dbReference type="GO" id="GO:0140078">
    <property type="term" value="F:class I DNA-(apurinic or apyrimidinic site) endonuclease activity"/>
    <property type="evidence" value="ECO:0007669"/>
    <property type="project" value="UniProtKB-EC"/>
</dbReference>
<accession>A0A120IAZ0</accession>
<dbReference type="Pfam" id="PF01149">
    <property type="entry name" value="Fapy_DNA_glyco"/>
    <property type="match status" value="1"/>
</dbReference>
<evidence type="ECO:0000256" key="12">
    <source>
        <dbReference type="ARBA" id="ARBA00023268"/>
    </source>
</evidence>
<dbReference type="RefSeq" id="WP_067979690.1">
    <property type="nucleotide sequence ID" value="NZ_CP014163.1"/>
</dbReference>
<dbReference type="SUPFAM" id="SSF57716">
    <property type="entry name" value="Glucocorticoid receptor-like (DNA-binding domain)"/>
    <property type="match status" value="1"/>
</dbReference>
<evidence type="ECO:0000256" key="8">
    <source>
        <dbReference type="ARBA" id="ARBA00022833"/>
    </source>
</evidence>